<evidence type="ECO:0000256" key="6">
    <source>
        <dbReference type="SAM" id="MobiDB-lite"/>
    </source>
</evidence>
<name>A0AAN9APA6_9CAEN</name>
<keyword evidence="9" id="KW-1185">Reference proteome</keyword>
<dbReference type="PANTHER" id="PTHR30521:SF0">
    <property type="entry name" value="DYP-TYPE PEROXIDASE FAMILY PROTEIN"/>
    <property type="match status" value="1"/>
</dbReference>
<organism evidence="8 9">
    <name type="scientific">Littorina saxatilis</name>
    <dbReference type="NCBI Taxonomy" id="31220"/>
    <lineage>
        <taxon>Eukaryota</taxon>
        <taxon>Metazoa</taxon>
        <taxon>Spiralia</taxon>
        <taxon>Lophotrochozoa</taxon>
        <taxon>Mollusca</taxon>
        <taxon>Gastropoda</taxon>
        <taxon>Caenogastropoda</taxon>
        <taxon>Littorinimorpha</taxon>
        <taxon>Littorinoidea</taxon>
        <taxon>Littorinidae</taxon>
        <taxon>Littorina</taxon>
    </lineage>
</organism>
<feature type="domain" description="Dyp-type peroxidase C-terminal" evidence="7">
    <location>
        <begin position="407"/>
        <end position="446"/>
    </location>
</feature>
<dbReference type="InterPro" id="IPR011008">
    <property type="entry name" value="Dimeric_a/b-barrel"/>
</dbReference>
<keyword evidence="5" id="KW-0408">Iron</keyword>
<sequence length="484" mass="53443">MANPQPYFLTGSSVVLRLVMTLLNRVCRGTSVFVGRLKVVMGTTAGLALTYGVYQTLVGGNQYIKRAKGEAPADPSPNVQQQPFEDNSRHGLTPRPEDALYLDLAASARCQPCVISHDKAHALFMWIRLKNEADPQEVACKIARLQQYVQEVEAPTIACCGNRQIHAGVGFGPEFYKQVKGGAPQQFTNAKHSLISGDSVGGDILVHAKSNKVELLKSLSKAIVQSFPPNAILSHEETYGQHSHPEVAKKTQSGGEPLSILNYQYTKGEMELFPMDAPVDKEKPGLLFVEDTGSQDTEPKRRQAAVDPKTGGSYVMTQRWVHDIKLLDSNGDSAMNDWVDKAWEECAGPPGERKFKSLMVLGAELANLSMDKWMGDAYKECLAIQKNHPHEQIICTRGSPLPHIPFRILRQSLPYKNQGGESGLFFVSYASTPKYNELLLDRLIASACGGGRLNSACQNVFRLSRNVRSACWYFPGVHELRELE</sequence>
<gene>
    <name evidence="8" type="ORF">V1264_010301</name>
</gene>
<dbReference type="AlphaFoldDB" id="A0AAN9APA6"/>
<dbReference type="GO" id="GO:0005829">
    <property type="term" value="C:cytosol"/>
    <property type="evidence" value="ECO:0007669"/>
    <property type="project" value="TreeGrafter"/>
</dbReference>
<protein>
    <recommendedName>
        <fullName evidence="7">Dyp-type peroxidase C-terminal domain-containing protein</fullName>
    </recommendedName>
</protein>
<evidence type="ECO:0000256" key="3">
    <source>
        <dbReference type="ARBA" id="ARBA00022723"/>
    </source>
</evidence>
<dbReference type="EMBL" id="JBAMIC010000024">
    <property type="protein sequence ID" value="KAK7090516.1"/>
    <property type="molecule type" value="Genomic_DNA"/>
</dbReference>
<feature type="region of interest" description="Disordered" evidence="6">
    <location>
        <begin position="68"/>
        <end position="92"/>
    </location>
</feature>
<dbReference type="GO" id="GO:0046872">
    <property type="term" value="F:metal ion binding"/>
    <property type="evidence" value="ECO:0007669"/>
    <property type="project" value="UniProtKB-KW"/>
</dbReference>
<evidence type="ECO:0000256" key="2">
    <source>
        <dbReference type="ARBA" id="ARBA00022559"/>
    </source>
</evidence>
<proteinExistence type="predicted"/>
<dbReference type="SUPFAM" id="SSF54909">
    <property type="entry name" value="Dimeric alpha+beta barrel"/>
    <property type="match status" value="1"/>
</dbReference>
<evidence type="ECO:0000256" key="1">
    <source>
        <dbReference type="ARBA" id="ARBA00001970"/>
    </source>
</evidence>
<dbReference type="PROSITE" id="PS51404">
    <property type="entry name" value="DYP_PEROXIDASE"/>
    <property type="match status" value="1"/>
</dbReference>
<dbReference type="GO" id="GO:0020037">
    <property type="term" value="F:heme binding"/>
    <property type="evidence" value="ECO:0007669"/>
    <property type="project" value="InterPro"/>
</dbReference>
<dbReference type="GO" id="GO:0004601">
    <property type="term" value="F:peroxidase activity"/>
    <property type="evidence" value="ECO:0007669"/>
    <property type="project" value="UniProtKB-KW"/>
</dbReference>
<dbReference type="InterPro" id="IPR006314">
    <property type="entry name" value="Dyp_peroxidase"/>
</dbReference>
<feature type="region of interest" description="Disordered" evidence="6">
    <location>
        <begin position="290"/>
        <end position="309"/>
    </location>
</feature>
<dbReference type="InterPro" id="IPR048328">
    <property type="entry name" value="Dyp_perox_C"/>
</dbReference>
<keyword evidence="4" id="KW-0560">Oxidoreductase</keyword>
<dbReference type="PANTHER" id="PTHR30521">
    <property type="entry name" value="DEFERROCHELATASE/PEROXIDASE"/>
    <property type="match status" value="1"/>
</dbReference>
<keyword evidence="2" id="KW-0575">Peroxidase</keyword>
<evidence type="ECO:0000313" key="8">
    <source>
        <dbReference type="EMBL" id="KAK7090516.1"/>
    </source>
</evidence>
<comment type="caution">
    <text evidence="8">The sequence shown here is derived from an EMBL/GenBank/DDBJ whole genome shotgun (WGS) entry which is preliminary data.</text>
</comment>
<evidence type="ECO:0000256" key="5">
    <source>
        <dbReference type="ARBA" id="ARBA00023004"/>
    </source>
</evidence>
<dbReference type="Pfam" id="PF20628">
    <property type="entry name" value="Dyp_perox_C"/>
    <property type="match status" value="1"/>
</dbReference>
<comment type="cofactor">
    <cofactor evidence="1">
        <name>heme b</name>
        <dbReference type="ChEBI" id="CHEBI:60344"/>
    </cofactor>
</comment>
<evidence type="ECO:0000259" key="7">
    <source>
        <dbReference type="Pfam" id="PF20628"/>
    </source>
</evidence>
<accession>A0AAN9APA6</accession>
<evidence type="ECO:0000256" key="4">
    <source>
        <dbReference type="ARBA" id="ARBA00023002"/>
    </source>
</evidence>
<keyword evidence="3" id="KW-0479">Metal-binding</keyword>
<evidence type="ECO:0000313" key="9">
    <source>
        <dbReference type="Proteomes" id="UP001374579"/>
    </source>
</evidence>
<reference evidence="8 9" key="1">
    <citation type="submission" date="2024-02" db="EMBL/GenBank/DDBJ databases">
        <title>Chromosome-scale genome assembly of the rough periwinkle Littorina saxatilis.</title>
        <authorList>
            <person name="De Jode A."/>
            <person name="Faria R."/>
            <person name="Formenti G."/>
            <person name="Sims Y."/>
            <person name="Smith T.P."/>
            <person name="Tracey A."/>
            <person name="Wood J.M.D."/>
            <person name="Zagrodzka Z.B."/>
            <person name="Johannesson K."/>
            <person name="Butlin R.K."/>
            <person name="Leder E.H."/>
        </authorList>
    </citation>
    <scope>NUCLEOTIDE SEQUENCE [LARGE SCALE GENOMIC DNA]</scope>
    <source>
        <strain evidence="8">Snail1</strain>
        <tissue evidence="8">Muscle</tissue>
    </source>
</reference>
<dbReference type="Proteomes" id="UP001374579">
    <property type="component" value="Unassembled WGS sequence"/>
</dbReference>